<proteinExistence type="predicted"/>
<keyword evidence="1" id="KW-0436">Ligase</keyword>
<accession>A0A644Z628</accession>
<gene>
    <name evidence="1" type="primary">kbl_16</name>
    <name evidence="1" type="ORF">SDC9_82054</name>
</gene>
<name>A0A644Z628_9ZZZZ</name>
<reference evidence="1" key="1">
    <citation type="submission" date="2019-08" db="EMBL/GenBank/DDBJ databases">
        <authorList>
            <person name="Kucharzyk K."/>
            <person name="Murdoch R.W."/>
            <person name="Higgins S."/>
            <person name="Loffler F."/>
        </authorList>
    </citation>
    <scope>NUCLEOTIDE SEQUENCE</scope>
</reference>
<dbReference type="EMBL" id="VSSQ01007292">
    <property type="protein sequence ID" value="MPM35461.1"/>
    <property type="molecule type" value="Genomic_DNA"/>
</dbReference>
<dbReference type="AlphaFoldDB" id="A0A644Z628"/>
<dbReference type="SUPFAM" id="SSF53383">
    <property type="entry name" value="PLP-dependent transferases"/>
    <property type="match status" value="1"/>
</dbReference>
<organism evidence="1">
    <name type="scientific">bioreactor metagenome</name>
    <dbReference type="NCBI Taxonomy" id="1076179"/>
    <lineage>
        <taxon>unclassified sequences</taxon>
        <taxon>metagenomes</taxon>
        <taxon>ecological metagenomes</taxon>
    </lineage>
</organism>
<dbReference type="EC" id="2.3.1.29" evidence="1"/>
<evidence type="ECO:0000313" key="1">
    <source>
        <dbReference type="EMBL" id="MPM35461.1"/>
    </source>
</evidence>
<comment type="caution">
    <text evidence="1">The sequence shown here is derived from an EMBL/GenBank/DDBJ whole genome shotgun (WGS) entry which is preliminary data.</text>
</comment>
<sequence length="52" mass="5863">MLQKGVYVVGFFYPVVPMGKARIRTQVSAGHTREDLDFAVGCFREVKKEMGI</sequence>
<dbReference type="InterPro" id="IPR015424">
    <property type="entry name" value="PyrdxlP-dep_Trfase"/>
</dbReference>
<dbReference type="GO" id="GO:0008890">
    <property type="term" value="F:glycine C-acetyltransferase activity"/>
    <property type="evidence" value="ECO:0007669"/>
    <property type="project" value="UniProtKB-EC"/>
</dbReference>
<protein>
    <submittedName>
        <fullName evidence="1">2-amino-3-ketobutyrate coenzyme A ligase</fullName>
        <ecNumber evidence="1">2.3.1.29</ecNumber>
    </submittedName>
</protein>
<dbReference type="InterPro" id="IPR015422">
    <property type="entry name" value="PyrdxlP-dep_Trfase_small"/>
</dbReference>
<dbReference type="Gene3D" id="3.90.1150.10">
    <property type="entry name" value="Aspartate Aminotransferase, domain 1"/>
    <property type="match status" value="1"/>
</dbReference>
<keyword evidence="1" id="KW-0808">Transferase</keyword>
<dbReference type="GO" id="GO:0016874">
    <property type="term" value="F:ligase activity"/>
    <property type="evidence" value="ECO:0007669"/>
    <property type="project" value="UniProtKB-KW"/>
</dbReference>
<keyword evidence="1" id="KW-0012">Acyltransferase</keyword>